<sequence length="113" mass="12190">MRSLLTAKFSATAEFKELSPPNACQTILSNQPPDVVSLLDRRSGLIVERSGTLWVGVMPRGADCGIRWKLDNLKQKSCGSACQSDRRGRVDIASGEGGAMVVIGVWGRRWTGG</sequence>
<evidence type="ECO:0000313" key="2">
    <source>
        <dbReference type="Proteomes" id="UP000887116"/>
    </source>
</evidence>
<accession>A0A8X6FG56</accession>
<proteinExistence type="predicted"/>
<organism evidence="1 2">
    <name type="scientific">Trichonephila clavata</name>
    <name type="common">Joro spider</name>
    <name type="synonym">Nephila clavata</name>
    <dbReference type="NCBI Taxonomy" id="2740835"/>
    <lineage>
        <taxon>Eukaryota</taxon>
        <taxon>Metazoa</taxon>
        <taxon>Ecdysozoa</taxon>
        <taxon>Arthropoda</taxon>
        <taxon>Chelicerata</taxon>
        <taxon>Arachnida</taxon>
        <taxon>Araneae</taxon>
        <taxon>Araneomorphae</taxon>
        <taxon>Entelegynae</taxon>
        <taxon>Araneoidea</taxon>
        <taxon>Nephilidae</taxon>
        <taxon>Trichonephila</taxon>
    </lineage>
</organism>
<dbReference type="EMBL" id="BMAO01002228">
    <property type="protein sequence ID" value="GFQ79237.1"/>
    <property type="molecule type" value="Genomic_DNA"/>
</dbReference>
<protein>
    <submittedName>
        <fullName evidence="1">Uncharacterized protein</fullName>
    </submittedName>
</protein>
<dbReference type="Proteomes" id="UP000887116">
    <property type="component" value="Unassembled WGS sequence"/>
</dbReference>
<gene>
    <name evidence="1" type="ORF">TNCT_655451</name>
</gene>
<comment type="caution">
    <text evidence="1">The sequence shown here is derived from an EMBL/GenBank/DDBJ whole genome shotgun (WGS) entry which is preliminary data.</text>
</comment>
<evidence type="ECO:0000313" key="1">
    <source>
        <dbReference type="EMBL" id="GFQ79237.1"/>
    </source>
</evidence>
<name>A0A8X6FG56_TRICU</name>
<reference evidence="1" key="1">
    <citation type="submission" date="2020-07" db="EMBL/GenBank/DDBJ databases">
        <title>Multicomponent nature underlies the extraordinary mechanical properties of spider dragline silk.</title>
        <authorList>
            <person name="Kono N."/>
            <person name="Nakamura H."/>
            <person name="Mori M."/>
            <person name="Yoshida Y."/>
            <person name="Ohtoshi R."/>
            <person name="Malay A.D."/>
            <person name="Moran D.A.P."/>
            <person name="Tomita M."/>
            <person name="Numata K."/>
            <person name="Arakawa K."/>
        </authorList>
    </citation>
    <scope>NUCLEOTIDE SEQUENCE</scope>
</reference>
<dbReference type="AlphaFoldDB" id="A0A8X6FG56"/>
<keyword evidence="2" id="KW-1185">Reference proteome</keyword>